<dbReference type="InterPro" id="IPR050194">
    <property type="entry name" value="Glycosyltransferase_grp1"/>
</dbReference>
<protein>
    <recommendedName>
        <fullName evidence="1">Glycosyl transferase family 1 domain-containing protein</fullName>
    </recommendedName>
</protein>
<dbReference type="SUPFAM" id="SSF53756">
    <property type="entry name" value="UDP-Glycosyltransferase/glycogen phosphorylase"/>
    <property type="match status" value="1"/>
</dbReference>
<feature type="domain" description="Glycosyl transferase family 1" evidence="1">
    <location>
        <begin position="174"/>
        <end position="333"/>
    </location>
</feature>
<comment type="caution">
    <text evidence="2">The sequence shown here is derived from an EMBL/GenBank/DDBJ whole genome shotgun (WGS) entry which is preliminary data.</text>
</comment>
<organism evidence="2 3">
    <name type="scientific">Methylomonas koyamae</name>
    <dbReference type="NCBI Taxonomy" id="702114"/>
    <lineage>
        <taxon>Bacteria</taxon>
        <taxon>Pseudomonadati</taxon>
        <taxon>Pseudomonadota</taxon>
        <taxon>Gammaproteobacteria</taxon>
        <taxon>Methylococcales</taxon>
        <taxon>Methylococcaceae</taxon>
        <taxon>Methylomonas</taxon>
    </lineage>
</organism>
<dbReference type="Pfam" id="PF00534">
    <property type="entry name" value="Glycos_transf_1"/>
    <property type="match status" value="1"/>
</dbReference>
<name>A0A177NMV6_9GAMM</name>
<dbReference type="AlphaFoldDB" id="A0A177NMV6"/>
<dbReference type="OrthoDB" id="9802525at2"/>
<accession>A0A177NMV6</accession>
<proteinExistence type="predicted"/>
<sequence length="363" mass="40814">MRIGLLIYGDIDSVSGGYLYDRKLVEYLRRNGEQVVIISLPPRRFWWQLTDNLRRDVLGQIDAARLDILIQDAMVQPSVFALNRHLPLPVVGLVHLLNSFESHPRYSRWLFRAIERRYLATLSGLIANSQTTLAQLQQLLSYRLPPHCLALPAADNFTAAETEIDADFVRRRALAPGPLRILVVGNVIRRKRLHVLIQALRQLPAEDYRVTIAGRLDMEPGYVARIRKLINGNGLTASFTFQGPVQGTTLAGFYRRHQVMVLPSIYESYGIVYAEAQQFGLPAIGTRAGAASEIIGHNQHGYLIEPDDANELAAVLKHWHCDRPLLAGLSENALANFARLPRWDDSCKTIHQFLGEICRSIAG</sequence>
<dbReference type="CDD" id="cd03801">
    <property type="entry name" value="GT4_PimA-like"/>
    <property type="match status" value="1"/>
</dbReference>
<evidence type="ECO:0000313" key="2">
    <source>
        <dbReference type="EMBL" id="OAI19191.1"/>
    </source>
</evidence>
<dbReference type="Proteomes" id="UP000077857">
    <property type="component" value="Unassembled WGS sequence"/>
</dbReference>
<dbReference type="Gene3D" id="3.40.50.2000">
    <property type="entry name" value="Glycogen Phosphorylase B"/>
    <property type="match status" value="2"/>
</dbReference>
<gene>
    <name evidence="2" type="ORF">A1507_07870</name>
</gene>
<reference evidence="2 3" key="1">
    <citation type="submission" date="2016-03" db="EMBL/GenBank/DDBJ databases">
        <authorList>
            <person name="Ploux O."/>
        </authorList>
    </citation>
    <scope>NUCLEOTIDE SEQUENCE [LARGE SCALE GENOMIC DNA]</scope>
    <source>
        <strain evidence="2 3">R-45378</strain>
    </source>
</reference>
<dbReference type="PANTHER" id="PTHR45947:SF3">
    <property type="entry name" value="SULFOQUINOVOSYL TRANSFERASE SQD2"/>
    <property type="match status" value="1"/>
</dbReference>
<dbReference type="GO" id="GO:0016757">
    <property type="term" value="F:glycosyltransferase activity"/>
    <property type="evidence" value="ECO:0007669"/>
    <property type="project" value="InterPro"/>
</dbReference>
<dbReference type="PANTHER" id="PTHR45947">
    <property type="entry name" value="SULFOQUINOVOSYL TRANSFERASE SQD2"/>
    <property type="match status" value="1"/>
</dbReference>
<dbReference type="RefSeq" id="WP_064039642.1">
    <property type="nucleotide sequence ID" value="NZ_LUUJ01000051.1"/>
</dbReference>
<dbReference type="InterPro" id="IPR001296">
    <property type="entry name" value="Glyco_trans_1"/>
</dbReference>
<evidence type="ECO:0000313" key="3">
    <source>
        <dbReference type="Proteomes" id="UP000077857"/>
    </source>
</evidence>
<dbReference type="EMBL" id="LUUJ01000051">
    <property type="protein sequence ID" value="OAI19191.1"/>
    <property type="molecule type" value="Genomic_DNA"/>
</dbReference>
<evidence type="ECO:0000259" key="1">
    <source>
        <dbReference type="Pfam" id="PF00534"/>
    </source>
</evidence>